<dbReference type="SUPFAM" id="SSF56672">
    <property type="entry name" value="DNA/RNA polymerases"/>
    <property type="match status" value="1"/>
</dbReference>
<accession>A0AA51HRN7</accession>
<dbReference type="InterPro" id="IPR043502">
    <property type="entry name" value="DNA/RNA_pol_sf"/>
</dbReference>
<keyword evidence="2" id="KW-0808">Transferase</keyword>
<dbReference type="InterPro" id="IPR007094">
    <property type="entry name" value="RNA-dir_pol_PSvirus"/>
</dbReference>
<evidence type="ECO:0000256" key="2">
    <source>
        <dbReference type="ARBA" id="ARBA00022679"/>
    </source>
</evidence>
<evidence type="ECO:0000256" key="1">
    <source>
        <dbReference type="ARBA" id="ARBA00022484"/>
    </source>
</evidence>
<proteinExistence type="predicted"/>
<evidence type="ECO:0000259" key="5">
    <source>
        <dbReference type="PROSITE" id="PS50507"/>
    </source>
</evidence>
<keyword evidence="4" id="KW-0693">Viral RNA replication</keyword>
<dbReference type="EMBL" id="OR126355">
    <property type="protein sequence ID" value="WMJ90931.1"/>
    <property type="molecule type" value="Genomic_RNA"/>
</dbReference>
<keyword evidence="1 6" id="KW-0696">RNA-directed RNA polymerase</keyword>
<reference evidence="6" key="1">
    <citation type="submission" date="2023-06" db="EMBL/GenBank/DDBJ databases">
        <authorList>
            <person name="Zhu Q."/>
            <person name="Shi N."/>
            <person name="Wang P."/>
            <person name="Huang B."/>
        </authorList>
    </citation>
    <scope>NUCLEOTIDE SEQUENCE</scope>
    <source>
        <strain evidence="6">RCEF 5613</strain>
    </source>
</reference>
<evidence type="ECO:0000256" key="3">
    <source>
        <dbReference type="ARBA" id="ARBA00022695"/>
    </source>
</evidence>
<dbReference type="GO" id="GO:0003723">
    <property type="term" value="F:RNA binding"/>
    <property type="evidence" value="ECO:0007669"/>
    <property type="project" value="InterPro"/>
</dbReference>
<evidence type="ECO:0000313" key="6">
    <source>
        <dbReference type="EMBL" id="WMJ90931.1"/>
    </source>
</evidence>
<dbReference type="GO" id="GO:0003968">
    <property type="term" value="F:RNA-directed RNA polymerase activity"/>
    <property type="evidence" value="ECO:0007669"/>
    <property type="project" value="UniProtKB-KW"/>
</dbReference>
<keyword evidence="3" id="KW-0548">Nucleotidyltransferase</keyword>
<dbReference type="PROSITE" id="PS50507">
    <property type="entry name" value="RDRP_SSRNA_POS"/>
    <property type="match status" value="1"/>
</dbReference>
<dbReference type="Pfam" id="PF00680">
    <property type="entry name" value="RdRP_1"/>
    <property type="match status" value="1"/>
</dbReference>
<feature type="domain" description="RdRp catalytic" evidence="5">
    <location>
        <begin position="272"/>
        <end position="402"/>
    </location>
</feature>
<sequence>MLTSDNSSVPQNVTHLTSLDVSAMRLPSVKTRKRHSQAGALLETEGLREIARYGGYQTYRPPGIFDDWVFKTMKVYDPDKLSSLRGFTRRGAGIDGMYDSLLKFSGSRKSYTDLKLEQRSAMKKAIARTRERFKLPRKVEPLDWHEIGAYMRTDTSAGVSFPGKRKGECMREIYAQTRWLAHRMKQDGKGKFDPRKVQIPPCMAGMRGHLSPEDEVKTRLVWIYPAEMIVVEGQYAPRLYEEYMALPDSPLLYGQSAQRLYTEWLLKYSEGENLVGLDFSAFDTKIPTWLIHVAFDIIKENIEFGTWHGESVPRKERQKWRNVFDAMKWYFINTPILMPDGRMFRKYHGVPSGSWFTQLVDSVINHVLVQYLAECQGTQVRSLKVLGDDSAFRTPHIFSLTLAQKDADAVGMTLKPEKCEYTTEPSQFKLLGTRYANGHQYRDDDEWLKLALYPENPPPDLQTSLTRLVGLWLGGGMFSDMFCQFFEFFQTCYDCPPDGWFSKDQRRWLEIIYGSKAPRGWTTKTSLFWKSIFYVLR</sequence>
<evidence type="ECO:0000256" key="4">
    <source>
        <dbReference type="ARBA" id="ARBA00022953"/>
    </source>
</evidence>
<dbReference type="GO" id="GO:0006351">
    <property type="term" value="P:DNA-templated transcription"/>
    <property type="evidence" value="ECO:0007669"/>
    <property type="project" value="InterPro"/>
</dbReference>
<dbReference type="InterPro" id="IPR001205">
    <property type="entry name" value="RNA-dir_pol_C"/>
</dbReference>
<dbReference type="GO" id="GO:0039694">
    <property type="term" value="P:viral RNA genome replication"/>
    <property type="evidence" value="ECO:0007669"/>
    <property type="project" value="InterPro"/>
</dbReference>
<name>A0AA51HRN7_9VIRU</name>
<protein>
    <submittedName>
        <fullName evidence="6">RNA-dependent RNA polymerase</fullName>
    </submittedName>
</protein>
<organism evidence="6">
    <name type="scientific">Beauveria bassiana partitivirus 4</name>
    <dbReference type="NCBI Taxonomy" id="3071797"/>
    <lineage>
        <taxon>Viruses</taxon>
        <taxon>Riboviria</taxon>
        <taxon>Orthornavirae</taxon>
        <taxon>Pisuviricota</taxon>
        <taxon>Duplopiviricetes</taxon>
        <taxon>Durnavirales</taxon>
        <taxon>Partitiviridae</taxon>
    </lineage>
</organism>